<dbReference type="RefSeq" id="WP_231860443.1">
    <property type="nucleotide sequence ID" value="NZ_JXJX01000009.1"/>
</dbReference>
<evidence type="ECO:0000256" key="1">
    <source>
        <dbReference type="SAM" id="Phobius"/>
    </source>
</evidence>
<dbReference type="Proteomes" id="UP000242246">
    <property type="component" value="Unassembled WGS sequence"/>
</dbReference>
<dbReference type="AlphaFoldDB" id="A0A2A5RYI4"/>
<comment type="caution">
    <text evidence="2">The sequence shown here is derived from an EMBL/GenBank/DDBJ whole genome shotgun (WGS) entry which is preliminary data.</text>
</comment>
<dbReference type="STRING" id="1348632.GCA_001591745_01263"/>
<feature type="transmembrane region" description="Helical" evidence="1">
    <location>
        <begin position="12"/>
        <end position="30"/>
    </location>
</feature>
<keyword evidence="1" id="KW-0472">Membrane</keyword>
<dbReference type="EMBL" id="JXJX01000009">
    <property type="protein sequence ID" value="PCS06317.1"/>
    <property type="molecule type" value="Genomic_DNA"/>
</dbReference>
<sequence length="93" mass="10729">METFKKVVTPKRVIFLIIFILVLIFGFQNMKPATVSLIFISVKIPVLFLILGLYVIGVITGWSIKRSDVKRLVEQANTETKKELDEIKKHVRK</sequence>
<reference evidence="2 3" key="1">
    <citation type="submission" date="2014-12" db="EMBL/GenBank/DDBJ databases">
        <title>Draft genome sequences of 10 type strains of Lactococcus.</title>
        <authorList>
            <person name="Sun Z."/>
            <person name="Zhong Z."/>
            <person name="Liu W."/>
            <person name="Zhang W."/>
            <person name="Zhang H."/>
        </authorList>
    </citation>
    <scope>NUCLEOTIDE SEQUENCE [LARGE SCALE GENOMIC DNA]</scope>
    <source>
        <strain evidence="2 3">DSM 20686</strain>
    </source>
</reference>
<keyword evidence="3" id="KW-1185">Reference proteome</keyword>
<name>A0A2A5RYI4_9LACT</name>
<evidence type="ECO:0000313" key="3">
    <source>
        <dbReference type="Proteomes" id="UP000242246"/>
    </source>
</evidence>
<feature type="transmembrane region" description="Helical" evidence="1">
    <location>
        <begin position="36"/>
        <end position="62"/>
    </location>
</feature>
<keyword evidence="1" id="KW-0812">Transmembrane</keyword>
<evidence type="ECO:0000313" key="2">
    <source>
        <dbReference type="EMBL" id="PCS06317.1"/>
    </source>
</evidence>
<organism evidence="2 3">
    <name type="scientific">Pseudolactococcus plantarum</name>
    <dbReference type="NCBI Taxonomy" id="1365"/>
    <lineage>
        <taxon>Bacteria</taxon>
        <taxon>Bacillati</taxon>
        <taxon>Bacillota</taxon>
        <taxon>Bacilli</taxon>
        <taxon>Lactobacillales</taxon>
        <taxon>Streptococcaceae</taxon>
        <taxon>Pseudolactococcus</taxon>
    </lineage>
</organism>
<protein>
    <recommendedName>
        <fullName evidence="4">Lipopolysaccharide assembly protein A domain-containing protein</fullName>
    </recommendedName>
</protein>
<keyword evidence="1" id="KW-1133">Transmembrane helix</keyword>
<gene>
    <name evidence="2" type="ORF">RU87_GL001838</name>
</gene>
<accession>A0A2A5RYI4</accession>
<proteinExistence type="predicted"/>
<evidence type="ECO:0008006" key="4">
    <source>
        <dbReference type="Google" id="ProtNLM"/>
    </source>
</evidence>